<evidence type="ECO:0000313" key="4">
    <source>
        <dbReference type="EMBL" id="CAI6039499.1"/>
    </source>
</evidence>
<dbReference type="PRINTS" id="PR00463">
    <property type="entry name" value="EP450I"/>
</dbReference>
<sequence length="211" mass="24077">SGTTGESLSAVLFYLINSPRCLQVLRAEIENCQDASGNKQLTLGHLQKLPYLQAVIKESLRMHPATGFPMWRTVPQGGAEIQGVFFPENSVVGLNSWTAHYDEKVFDNAHEFRPERWLPNAGYSAERLKAMESYYISVSTWSPVLNTSRLCLILIVRYGIQDLYRTTYIHVGKDQIDSAIGDRTSSTMRARNHWFVKPDNLKMKIRLRSHM</sequence>
<reference evidence="4" key="1">
    <citation type="submission" date="2023-01" db="EMBL/GenBank/DDBJ databases">
        <authorList>
            <person name="Piombo E."/>
        </authorList>
    </citation>
    <scope>NUCLEOTIDE SEQUENCE</scope>
</reference>
<evidence type="ECO:0000313" key="5">
    <source>
        <dbReference type="Proteomes" id="UP001160390"/>
    </source>
</evidence>
<dbReference type="AlphaFoldDB" id="A0AA35LRP5"/>
<evidence type="ECO:0000256" key="3">
    <source>
        <dbReference type="ARBA" id="ARBA00023004"/>
    </source>
</evidence>
<dbReference type="InterPro" id="IPR002401">
    <property type="entry name" value="Cyt_P450_E_grp-I"/>
</dbReference>
<dbReference type="SUPFAM" id="SSF48264">
    <property type="entry name" value="Cytochrome P450"/>
    <property type="match status" value="1"/>
</dbReference>
<dbReference type="GO" id="GO:0005506">
    <property type="term" value="F:iron ion binding"/>
    <property type="evidence" value="ECO:0007669"/>
    <property type="project" value="InterPro"/>
</dbReference>
<dbReference type="PANTHER" id="PTHR24305">
    <property type="entry name" value="CYTOCHROME P450"/>
    <property type="match status" value="1"/>
</dbReference>
<feature type="non-terminal residue" evidence="4">
    <location>
        <position position="211"/>
    </location>
</feature>
<keyword evidence="1" id="KW-0349">Heme</keyword>
<dbReference type="InterPro" id="IPR001128">
    <property type="entry name" value="Cyt_P450"/>
</dbReference>
<comment type="caution">
    <text evidence="4">The sequence shown here is derived from an EMBL/GenBank/DDBJ whole genome shotgun (WGS) entry which is preliminary data.</text>
</comment>
<dbReference type="GO" id="GO:0016705">
    <property type="term" value="F:oxidoreductase activity, acting on paired donors, with incorporation or reduction of molecular oxygen"/>
    <property type="evidence" value="ECO:0007669"/>
    <property type="project" value="InterPro"/>
</dbReference>
<dbReference type="PANTHER" id="PTHR24305:SF190">
    <property type="entry name" value="P450, PUTATIVE (EUROFUNG)-RELATED"/>
    <property type="match status" value="1"/>
</dbReference>
<proteinExistence type="predicted"/>
<gene>
    <name evidence="4" type="ORF">CCHLO57077_00017044</name>
</gene>
<feature type="non-terminal residue" evidence="4">
    <location>
        <position position="1"/>
    </location>
</feature>
<evidence type="ECO:0000256" key="1">
    <source>
        <dbReference type="ARBA" id="ARBA00022617"/>
    </source>
</evidence>
<dbReference type="Gene3D" id="1.10.630.10">
    <property type="entry name" value="Cytochrome P450"/>
    <property type="match status" value="1"/>
</dbReference>
<evidence type="ECO:0008006" key="6">
    <source>
        <dbReference type="Google" id="ProtNLM"/>
    </source>
</evidence>
<dbReference type="InterPro" id="IPR036396">
    <property type="entry name" value="Cyt_P450_sf"/>
</dbReference>
<keyword evidence="3" id="KW-0408">Iron</keyword>
<dbReference type="Pfam" id="PF00067">
    <property type="entry name" value="p450"/>
    <property type="match status" value="1"/>
</dbReference>
<organism evidence="4 5">
    <name type="scientific">Clonostachys chloroleuca</name>
    <dbReference type="NCBI Taxonomy" id="1926264"/>
    <lineage>
        <taxon>Eukaryota</taxon>
        <taxon>Fungi</taxon>
        <taxon>Dikarya</taxon>
        <taxon>Ascomycota</taxon>
        <taxon>Pezizomycotina</taxon>
        <taxon>Sordariomycetes</taxon>
        <taxon>Hypocreomycetidae</taxon>
        <taxon>Hypocreales</taxon>
        <taxon>Bionectriaceae</taxon>
        <taxon>Clonostachys</taxon>
    </lineage>
</organism>
<evidence type="ECO:0000256" key="2">
    <source>
        <dbReference type="ARBA" id="ARBA00022723"/>
    </source>
</evidence>
<dbReference type="GO" id="GO:0004497">
    <property type="term" value="F:monooxygenase activity"/>
    <property type="evidence" value="ECO:0007669"/>
    <property type="project" value="InterPro"/>
</dbReference>
<dbReference type="EMBL" id="CABFNP030000522">
    <property type="protein sequence ID" value="CAI6039499.1"/>
    <property type="molecule type" value="Genomic_DNA"/>
</dbReference>
<protein>
    <recommendedName>
        <fullName evidence="6">Cytochrome P450</fullName>
    </recommendedName>
</protein>
<keyword evidence="5" id="KW-1185">Reference proteome</keyword>
<name>A0AA35LRP5_9HYPO</name>
<dbReference type="GO" id="GO:0020037">
    <property type="term" value="F:heme binding"/>
    <property type="evidence" value="ECO:0007669"/>
    <property type="project" value="InterPro"/>
</dbReference>
<dbReference type="InterPro" id="IPR050121">
    <property type="entry name" value="Cytochrome_P450_monoxygenase"/>
</dbReference>
<dbReference type="Proteomes" id="UP001160390">
    <property type="component" value="Unassembled WGS sequence"/>
</dbReference>
<accession>A0AA35LRP5</accession>
<keyword evidence="2" id="KW-0479">Metal-binding</keyword>